<feature type="compositionally biased region" description="Polar residues" evidence="2">
    <location>
        <begin position="332"/>
        <end position="344"/>
    </location>
</feature>
<dbReference type="Proteomes" id="UP001610728">
    <property type="component" value="Unassembled WGS sequence"/>
</dbReference>
<feature type="region of interest" description="Disordered" evidence="2">
    <location>
        <begin position="61"/>
        <end position="107"/>
    </location>
</feature>
<gene>
    <name evidence="3" type="ORF">HOO65_020677</name>
</gene>
<sequence length="425" mass="44681">MPDLNSLPPSPRYPQESQVGAQAHAHLSASTTASGSPATMTSPSVQHAVPSALNILPSNQAAVISPPTSAPSQQVSGPPPGRQTLSSRTSWQSLHGGNADLNTSGPIPIRHPRPMTAAQLHNELEQENEAVVNRLTRELSLLRAAQNASVISNTSSTSAHGDCIVDPHAHPLTSPVYPIPISPAASRRHHRAASNASMRSQTAGSISTSYEARRGSAIPLSRQGSSASRRSRTDSPGPHSIPPADSTLAYLQQQRNPLPTSVPPMMGATGSLPDQVSPALLPVTPRYEETAFYRAELEAAKRENDALKRRIRELERMVRSRRPSDASRQRSESVSTTASINPTIGSGIGVAPPREPIHIHTHPSHHGQPPSTSTNATPASALSQPLPSSPRPAPVRQTSASGSIAVGVPEEEVKVGESATNAGLS</sequence>
<keyword evidence="4" id="KW-1185">Reference proteome</keyword>
<evidence type="ECO:0000313" key="4">
    <source>
        <dbReference type="Proteomes" id="UP001610728"/>
    </source>
</evidence>
<feature type="compositionally biased region" description="Low complexity" evidence="2">
    <location>
        <begin position="376"/>
        <end position="386"/>
    </location>
</feature>
<feature type="compositionally biased region" description="Polar residues" evidence="2">
    <location>
        <begin position="201"/>
        <end position="210"/>
    </location>
</feature>
<feature type="compositionally biased region" description="Polar residues" evidence="2">
    <location>
        <begin position="249"/>
        <end position="259"/>
    </location>
</feature>
<evidence type="ECO:0000256" key="1">
    <source>
        <dbReference type="SAM" id="Coils"/>
    </source>
</evidence>
<organism evidence="3 4">
    <name type="scientific">Ceratocystis lukuohia</name>
    <dbReference type="NCBI Taxonomy" id="2019550"/>
    <lineage>
        <taxon>Eukaryota</taxon>
        <taxon>Fungi</taxon>
        <taxon>Dikarya</taxon>
        <taxon>Ascomycota</taxon>
        <taxon>Pezizomycotina</taxon>
        <taxon>Sordariomycetes</taxon>
        <taxon>Hypocreomycetidae</taxon>
        <taxon>Microascales</taxon>
        <taxon>Ceratocystidaceae</taxon>
        <taxon>Ceratocystis</taxon>
    </lineage>
</organism>
<keyword evidence="1" id="KW-0175">Coiled coil</keyword>
<comment type="caution">
    <text evidence="3">The sequence shown here is derived from an EMBL/GenBank/DDBJ whole genome shotgun (WGS) entry which is preliminary data.</text>
</comment>
<feature type="region of interest" description="Disordered" evidence="2">
    <location>
        <begin position="1"/>
        <end position="46"/>
    </location>
</feature>
<dbReference type="PANTHER" id="PTHR39610:SF1">
    <property type="match status" value="1"/>
</dbReference>
<feature type="compositionally biased region" description="Polar residues" evidence="2">
    <location>
        <begin position="61"/>
        <end position="76"/>
    </location>
</feature>
<dbReference type="RefSeq" id="XP_070861315.1">
    <property type="nucleotide sequence ID" value="XM_071006792.1"/>
</dbReference>
<feature type="compositionally biased region" description="Polar residues" evidence="2">
    <location>
        <begin position="83"/>
        <end position="105"/>
    </location>
</feature>
<protein>
    <submittedName>
        <fullName evidence="3">Uncharacterized protein</fullName>
    </submittedName>
</protein>
<feature type="compositionally biased region" description="Low complexity" evidence="2">
    <location>
        <begin position="23"/>
        <end position="44"/>
    </location>
</feature>
<reference evidence="3 4" key="1">
    <citation type="submission" date="2020-05" db="EMBL/GenBank/DDBJ databases">
        <title>Ceratocystis lukuohia genome.</title>
        <authorList>
            <person name="Harrington T.C."/>
            <person name="Kim K."/>
            <person name="Mayers C.G."/>
        </authorList>
    </citation>
    <scope>NUCLEOTIDE SEQUENCE [LARGE SCALE GENOMIC DNA]</scope>
    <source>
        <strain evidence="3 4">C4212</strain>
    </source>
</reference>
<feature type="region of interest" description="Disordered" evidence="2">
    <location>
        <begin position="176"/>
        <end position="277"/>
    </location>
</feature>
<dbReference type="PANTHER" id="PTHR39610">
    <property type="entry name" value="BZIP DOMAIN-CONTAINING PROTEIN-RELATED"/>
    <property type="match status" value="1"/>
</dbReference>
<evidence type="ECO:0000313" key="3">
    <source>
        <dbReference type="EMBL" id="KAL2890135.1"/>
    </source>
</evidence>
<proteinExistence type="predicted"/>
<name>A0ABR4MPH4_9PEZI</name>
<accession>A0ABR4MPH4</accession>
<feature type="coiled-coil region" evidence="1">
    <location>
        <begin position="290"/>
        <end position="317"/>
    </location>
</feature>
<dbReference type="GeneID" id="98116310"/>
<feature type="region of interest" description="Disordered" evidence="2">
    <location>
        <begin position="318"/>
        <end position="425"/>
    </location>
</feature>
<dbReference type="EMBL" id="JABSNW010000002">
    <property type="protein sequence ID" value="KAL2890135.1"/>
    <property type="molecule type" value="Genomic_DNA"/>
</dbReference>
<feature type="compositionally biased region" description="Basic and acidic residues" evidence="2">
    <location>
        <begin position="318"/>
        <end position="331"/>
    </location>
</feature>
<evidence type="ECO:0000256" key="2">
    <source>
        <dbReference type="SAM" id="MobiDB-lite"/>
    </source>
</evidence>